<dbReference type="Proteomes" id="UP000658320">
    <property type="component" value="Unassembled WGS sequence"/>
</dbReference>
<evidence type="ECO:0000313" key="5">
    <source>
        <dbReference type="Proteomes" id="UP000658320"/>
    </source>
</evidence>
<dbReference type="NCBIfam" id="TIGR03438">
    <property type="entry name" value="egtD_ergothio"/>
    <property type="match status" value="1"/>
</dbReference>
<dbReference type="PANTHER" id="PTHR43397">
    <property type="entry name" value="ERGOTHIONEINE BIOSYNTHESIS PROTEIN 1"/>
    <property type="match status" value="1"/>
</dbReference>
<dbReference type="InterPro" id="IPR035094">
    <property type="entry name" value="EgtD"/>
</dbReference>
<sequence length="331" mass="36927">MTGIRTYDYTDTLDAEHYATALRADIRDGLTRTPKSTAPTWFYDARGSELFEEITQLEEYPLWRAELGLFLLHARDIAERTKARSLVELGSGSSTKTKLILEALGPAGLHYVPVDVSEDALHQAGAQLVQEYPQLVLHALRADFTTPLVLPELPDGDPRLIAFIGSTLGNFRRSARVPFLRELRSIMRPEDFLLIGADLVKDTQEMIAAYDDSEGVTAAFNKNLLYVLNRELDADFKPDAFEHRAVWNGAEQHIEMRLRSLADQHVAIERLGLTAHFDQGEEWITERSAKFTTDGLKAELAAAGLDTDQVWADPDAGFAVILATAHRPAVR</sequence>
<evidence type="ECO:0000256" key="2">
    <source>
        <dbReference type="ARBA" id="ARBA00022679"/>
    </source>
</evidence>
<dbReference type="InterPro" id="IPR019257">
    <property type="entry name" value="MeTrfase_dom"/>
</dbReference>
<dbReference type="AlphaFoldDB" id="A0A918CPX5"/>
<dbReference type="SUPFAM" id="SSF53335">
    <property type="entry name" value="S-adenosyl-L-methionine-dependent methyltransferases"/>
    <property type="match status" value="1"/>
</dbReference>
<evidence type="ECO:0000256" key="1">
    <source>
        <dbReference type="ARBA" id="ARBA00022603"/>
    </source>
</evidence>
<dbReference type="RefSeq" id="WP_229911209.1">
    <property type="nucleotide sequence ID" value="NZ_BMSX01000015.1"/>
</dbReference>
<name>A0A918CPX5_9ACTN</name>
<dbReference type="Pfam" id="PF10017">
    <property type="entry name" value="Methyltransf_33"/>
    <property type="match status" value="1"/>
</dbReference>
<dbReference type="PIRSF" id="PIRSF018005">
    <property type="entry name" value="UCP018005"/>
    <property type="match status" value="1"/>
</dbReference>
<dbReference type="EMBL" id="BMSX01000015">
    <property type="protein sequence ID" value="GGR34236.1"/>
    <property type="molecule type" value="Genomic_DNA"/>
</dbReference>
<reference evidence="4" key="1">
    <citation type="journal article" date="2014" name="Int. J. Syst. Evol. Microbiol.">
        <title>Complete genome sequence of Corynebacterium casei LMG S-19264T (=DSM 44701T), isolated from a smear-ripened cheese.</title>
        <authorList>
            <consortium name="US DOE Joint Genome Institute (JGI-PGF)"/>
            <person name="Walter F."/>
            <person name="Albersmeier A."/>
            <person name="Kalinowski J."/>
            <person name="Ruckert C."/>
        </authorList>
    </citation>
    <scope>NUCLEOTIDE SEQUENCE</scope>
    <source>
        <strain evidence="4">JCM 4346</strain>
    </source>
</reference>
<dbReference type="GO" id="GO:0008168">
    <property type="term" value="F:methyltransferase activity"/>
    <property type="evidence" value="ECO:0007669"/>
    <property type="project" value="UniProtKB-KW"/>
</dbReference>
<dbReference type="InterPro" id="IPR029063">
    <property type="entry name" value="SAM-dependent_MTases_sf"/>
</dbReference>
<keyword evidence="2" id="KW-0808">Transferase</keyword>
<gene>
    <name evidence="4" type="primary">egtD</name>
    <name evidence="4" type="ORF">GCM10010251_57910</name>
</gene>
<accession>A0A918CPX5</accession>
<evidence type="ECO:0000313" key="4">
    <source>
        <dbReference type="EMBL" id="GGR34236.1"/>
    </source>
</evidence>
<dbReference type="InterPro" id="IPR051128">
    <property type="entry name" value="EgtD_Methyltrsf_superfamily"/>
</dbReference>
<dbReference type="PANTHER" id="PTHR43397:SF1">
    <property type="entry name" value="ERGOTHIONEINE BIOSYNTHESIS PROTEIN 1"/>
    <property type="match status" value="1"/>
</dbReference>
<dbReference type="InterPro" id="IPR017804">
    <property type="entry name" value="MeTrfase_EgtD-like"/>
</dbReference>
<dbReference type="Gene3D" id="3.40.50.150">
    <property type="entry name" value="Vaccinia Virus protein VP39"/>
    <property type="match status" value="1"/>
</dbReference>
<organism evidence="4 5">
    <name type="scientific">Streptomyces aurantiogriseus</name>
    <dbReference type="NCBI Taxonomy" id="66870"/>
    <lineage>
        <taxon>Bacteria</taxon>
        <taxon>Bacillati</taxon>
        <taxon>Actinomycetota</taxon>
        <taxon>Actinomycetes</taxon>
        <taxon>Kitasatosporales</taxon>
        <taxon>Streptomycetaceae</taxon>
        <taxon>Streptomyces</taxon>
    </lineage>
</organism>
<protein>
    <submittedName>
        <fullName evidence="4">Histidine N-alpha-methyltransferase</fullName>
    </submittedName>
</protein>
<keyword evidence="5" id="KW-1185">Reference proteome</keyword>
<proteinExistence type="predicted"/>
<evidence type="ECO:0000259" key="3">
    <source>
        <dbReference type="Pfam" id="PF10017"/>
    </source>
</evidence>
<keyword evidence="1" id="KW-0489">Methyltransferase</keyword>
<dbReference type="GO" id="GO:0032259">
    <property type="term" value="P:methylation"/>
    <property type="evidence" value="ECO:0007669"/>
    <property type="project" value="UniProtKB-KW"/>
</dbReference>
<reference evidence="4" key="2">
    <citation type="submission" date="2020-09" db="EMBL/GenBank/DDBJ databases">
        <authorList>
            <person name="Sun Q."/>
            <person name="Ohkuma M."/>
        </authorList>
    </citation>
    <scope>NUCLEOTIDE SEQUENCE</scope>
    <source>
        <strain evidence="4">JCM 4346</strain>
    </source>
</reference>
<comment type="caution">
    <text evidence="4">The sequence shown here is derived from an EMBL/GenBank/DDBJ whole genome shotgun (WGS) entry which is preliminary data.</text>
</comment>
<feature type="domain" description="Histidine-specific methyltransferase SAM-dependent" evidence="3">
    <location>
        <begin position="23"/>
        <end position="324"/>
    </location>
</feature>